<accession>A0A7J5DQI0</accession>
<evidence type="ECO:0000313" key="3">
    <source>
        <dbReference type="Proteomes" id="UP000449906"/>
    </source>
</evidence>
<comment type="caution">
    <text evidence="2">The sequence shown here is derived from an EMBL/GenBank/DDBJ whole genome shotgun (WGS) entry which is preliminary data.</text>
</comment>
<dbReference type="RefSeq" id="WP_151583239.1">
    <property type="nucleotide sequence ID" value="NZ_WBVM01000007.1"/>
</dbReference>
<keyword evidence="1" id="KW-1133">Transmembrane helix</keyword>
<dbReference type="AlphaFoldDB" id="A0A7J5DQI0"/>
<dbReference type="Proteomes" id="UP000449906">
    <property type="component" value="Unassembled WGS sequence"/>
</dbReference>
<keyword evidence="1" id="KW-0812">Transmembrane</keyword>
<name>A0A7J5DQI0_NOCSI</name>
<keyword evidence="1" id="KW-0472">Membrane</keyword>
<proteinExistence type="predicted"/>
<organism evidence="2 3">
    <name type="scientific">Nocardioides simplex</name>
    <name type="common">Arthrobacter simplex</name>
    <dbReference type="NCBI Taxonomy" id="2045"/>
    <lineage>
        <taxon>Bacteria</taxon>
        <taxon>Bacillati</taxon>
        <taxon>Actinomycetota</taxon>
        <taxon>Actinomycetes</taxon>
        <taxon>Propionibacteriales</taxon>
        <taxon>Nocardioidaceae</taxon>
        <taxon>Pimelobacter</taxon>
    </lineage>
</organism>
<reference evidence="2 3" key="1">
    <citation type="submission" date="2019-09" db="EMBL/GenBank/DDBJ databases">
        <title>Pimelobacter sp. isolated from Paulinella.</title>
        <authorList>
            <person name="Jeong S.E."/>
        </authorList>
    </citation>
    <scope>NUCLEOTIDE SEQUENCE [LARGE SCALE GENOMIC DNA]</scope>
    <source>
        <strain evidence="2 3">Pch-N</strain>
    </source>
</reference>
<dbReference type="EMBL" id="WBVM01000007">
    <property type="protein sequence ID" value="KAB2806928.1"/>
    <property type="molecule type" value="Genomic_DNA"/>
</dbReference>
<evidence type="ECO:0000256" key="1">
    <source>
        <dbReference type="SAM" id="Phobius"/>
    </source>
</evidence>
<sequence>MDVARLVLDYFDVLKWPVVIVALVVLFRPQVAAMLRRITEVGGPAGFNAKFGEEVGELIREQQPSDPDATHTRAKPTKRFVFDGDYGALLDAARAYLAGEVVEVQMVGQNQGLNGVMFALGLARGSGGRIAFDEQNPSNIYLLPETFLAEAPPKS</sequence>
<evidence type="ECO:0000313" key="2">
    <source>
        <dbReference type="EMBL" id="KAB2806928.1"/>
    </source>
</evidence>
<protein>
    <submittedName>
        <fullName evidence="2">Uncharacterized protein</fullName>
    </submittedName>
</protein>
<gene>
    <name evidence="2" type="ORF">F9L07_28240</name>
</gene>
<feature type="transmembrane region" description="Helical" evidence="1">
    <location>
        <begin position="6"/>
        <end position="27"/>
    </location>
</feature>